<protein>
    <submittedName>
        <fullName evidence="2">Intein C-terminal splicing region/RHS repeat-associated core domain-containing protein</fullName>
    </submittedName>
</protein>
<reference evidence="2 3" key="1">
    <citation type="submission" date="2022-06" db="EMBL/GenBank/DDBJ databases">
        <title>Genomic Encyclopedia of Archaeal and Bacterial Type Strains, Phase II (KMG-II): from individual species to whole genera.</title>
        <authorList>
            <person name="Goeker M."/>
        </authorList>
    </citation>
    <scope>NUCLEOTIDE SEQUENCE [LARGE SCALE GENOMIC DNA]</scope>
    <source>
        <strain evidence="2 3">DSM 44255</strain>
    </source>
</reference>
<dbReference type="InterPro" id="IPR050708">
    <property type="entry name" value="T6SS_VgrG/RHS"/>
</dbReference>
<dbReference type="InterPro" id="IPR036844">
    <property type="entry name" value="Hint_dom_sf"/>
</dbReference>
<proteinExistence type="predicted"/>
<dbReference type="InterPro" id="IPR022385">
    <property type="entry name" value="Rhs_assc_core"/>
</dbReference>
<dbReference type="SMART" id="SM00306">
    <property type="entry name" value="HintN"/>
    <property type="match status" value="1"/>
</dbReference>
<dbReference type="Gene3D" id="2.170.16.10">
    <property type="entry name" value="Hedgehog/Intein (Hint) domain"/>
    <property type="match status" value="1"/>
</dbReference>
<keyword evidence="3" id="KW-1185">Reference proteome</keyword>
<dbReference type="InterPro" id="IPR031325">
    <property type="entry name" value="RHS_repeat"/>
</dbReference>
<dbReference type="InterPro" id="IPR006530">
    <property type="entry name" value="YD"/>
</dbReference>
<dbReference type="NCBIfam" id="TIGR01443">
    <property type="entry name" value="intein_Cterm"/>
    <property type="match status" value="1"/>
</dbReference>
<sequence length="2254" mass="239192">MADGSLRSHAVFRRVRLFVFGLVFVVLFSGVAALEPPPSAATPSRLPKPRAEKVIPHSDVALSGRVPPAVDQPAARAATTWPAAGSAEVVLGGDKPAATGEPANSAERGARVPVARQAGSLPVRIAAPAIGRTPTARVELAQRSVVERAGVSGVLLAVRPTSGPIDSATITVDYSSFRHAGGADLGSRLRLVRLPECVLSTPHVPACQVQTPVESRNDGVAQSVSATVAVKTATVLAATAGSSGPGGAFTASSLGPSGSWGVTGATGAFTWSYPITLPPTASGTSAMPEVALSYNSAGVDGRTAATNNQGSWVGQGWDYAPGHIERTYRSCSDDTTLPQAQQTGDLCWAGHIVTMSLGGRATALIRNDADGTWRPASDDGARVELVSGGTPAGDHWRVTTRDGVKYHFGRNEGPGRTSQDTTGSRWTVPVYGPRSGDPCYNAAGFAQSKCDQVWRWNLDYVEDPHGNASLYYYTPETNFYGANTGTTGVQYTRGGTLKRIDYGLRLTSGSVYGSTPAQVVFDVAERCTPAGAITCAPAQFTAANAASWPDTPQDQQCLSSATCNNHSPSFWSTKRLTTITTKYDTGSGPVKVDSYALTQSFPTLTDPSLRLDQIVRTAWESGTTGTALPAVTFTSQVFDNRVSGYNNQPAMGHWRLTNVATETGGQVSVTYSPTECTSTTVPTDLPNNTKRCYPVYWRLPLNQNPTLDFFHVYPVTQVQVQDGNGISPTQQTGYTYLGTPAWHHDDNEVVKPANRTYGQFRGYGQVETRTGAGTDQRTLSKTTYFRGMHGDTLPGNQQRTATVTNSLGEVRNDDNVLAGSAHEVQTYLGAGGAQLRTSITETTDLATTATRARTGLPAATARIVAPTRTREITTLAAGGVRTSSATHRYDATGRKVSTTESADGVTDTCATTTYADNTTSWIRDRPAEVWQSTAACPTSGPATPPSPVVGAKRTYYDAATTLGAVPGVGNPTRTDSATANTGGTLTFQTTESATYDASGRILSKKDALNQQTTTAYTPALGGIVADVTTTNAKGQVSSVALEPARGAVVKGVEIGGRITEATYDSFGRLTALWKPGRSKTAGDLPNAKHSYLVRNNGPLAVTTQSLVDYGTGTNYVTSITLHDALGKPRQTQADDVSDPAGVSNRVVGEIFYDSHGWVIGSHNRYVTTGVPATTLITVPDASVDDRTTTAFDGAGRTVQSVSHQGPTAKATATTVHGGDRVTTLPPPGGVAKTTVVDPRGRTTEVREYSAPPTVSGNVVTGGTYRASTYEYNSVDQLTRTVDAAGNDWEYQYDFLGRQTGLTDPDAGQTTRGYDLLGQLTSVTDGRGQVLSYDYDAIGRRTAEYDGVGAGRTTLATWTYDTATGGLGKLASTTRVTANGNYQVGVSGYNAQGLPVNNVIGVPAYETGLNGFYTTTYSYTTTGQLSGAALPTKGGLPGEALTYVVNKYGNRSETRSNVWDYVSGSTHNAAGEATQYRLSSGNNAGTLDFERDARTHAVTGTALSVQAATPLVDDLRYTFDPAGNLTKIVNARPGGTRTQCFGYDPLNRLNEAWTATDNCAGQPSTAPGATTVGGPTPYWTSWTHNTIGLRTGETKHGIGAANTTTSYTYPAAGAARPHSLTSTATTGPAGTSGNTYAYDNGGNTTTRDINGAVHTLTWDKNNRLGQVQSPAGDTRYVYDADGKQLVRREPGKVVLYLPAQEFARDTATGTVTGTRYYEHNGTVVARRVGSANPEYLQSDHHGTAQVSVSGVGFALTRREFDPYGNPLGTGVGTWADNHGFLDKPTNPATGLTDVGARQYDSTTGRFLTVDPLLGLDDPRTWTGYAYAAGNPTTFTDPSGLYQECGPACFYEGPGWDTDPVKYQKINDDRRSRAEGSVRKYPNQTVVIKSPHGNYINGRKIPSGGPDLFALGQRFDDKTVEFAKKDSSAWLYFDGIWTERDVHELLVAICGPDEDFCGSGFLIDALAPRRAELPFSGNDRGWSVKPGAGGKHRTKFDLDDHTADQFTQLPSCNSFVAGTPVLLADGSTKPIEEVRVGDVVANSAPGGDGLEAHPVTDLHVTDKDTTYVTLTVANETGVGQVVVTDHHLFFDTDSRVWTRADELAAGSRLRTPRGTAVVAGARVHTMTTRTYDLTVEAVHTYYVLAGAAAVLVHNCRTITMDEALDLAADHVGDNPSVVRSGSGAVQFMKSYTDDRGRVITRIARFDVNPNSPHVRDLGPHLNLEIQVNRKPIAKTEYADPHYPIAASTIRQGDWWE</sequence>
<dbReference type="PANTHER" id="PTHR32305:SF17">
    <property type="entry name" value="TRNA NUCLEASE WAPA"/>
    <property type="match status" value="1"/>
</dbReference>
<evidence type="ECO:0000313" key="2">
    <source>
        <dbReference type="EMBL" id="MCP2267884.1"/>
    </source>
</evidence>
<dbReference type="CDD" id="cd00081">
    <property type="entry name" value="Hint"/>
    <property type="match status" value="1"/>
</dbReference>
<dbReference type="Pfam" id="PF07591">
    <property type="entry name" value="PT-HINT"/>
    <property type="match status" value="1"/>
</dbReference>
<feature type="domain" description="Hint" evidence="1">
    <location>
        <begin position="2010"/>
        <end position="2111"/>
    </location>
</feature>
<evidence type="ECO:0000313" key="3">
    <source>
        <dbReference type="Proteomes" id="UP001205185"/>
    </source>
</evidence>
<dbReference type="NCBIfam" id="TIGR01643">
    <property type="entry name" value="YD_repeat_2x"/>
    <property type="match status" value="2"/>
</dbReference>
<dbReference type="Pfam" id="PF05593">
    <property type="entry name" value="RHS_repeat"/>
    <property type="match status" value="2"/>
</dbReference>
<gene>
    <name evidence="2" type="ORF">LV75_000366</name>
</gene>
<dbReference type="Gene3D" id="2.180.10.10">
    <property type="entry name" value="RHS repeat-associated core"/>
    <property type="match status" value="1"/>
</dbReference>
<comment type="caution">
    <text evidence="2">The sequence shown here is derived from an EMBL/GenBank/DDBJ whole genome shotgun (WGS) entry which is preliminary data.</text>
</comment>
<dbReference type="NCBIfam" id="TIGR03696">
    <property type="entry name" value="Rhs_assc_core"/>
    <property type="match status" value="1"/>
</dbReference>
<name>A0ABT1I5H7_9PSEU</name>
<dbReference type="InterPro" id="IPR030934">
    <property type="entry name" value="Intein_C"/>
</dbReference>
<dbReference type="EMBL" id="JAMTCO010000001">
    <property type="protein sequence ID" value="MCP2267884.1"/>
    <property type="molecule type" value="Genomic_DNA"/>
</dbReference>
<dbReference type="SUPFAM" id="SSF51294">
    <property type="entry name" value="Hedgehog/intein (Hint) domain"/>
    <property type="match status" value="1"/>
</dbReference>
<evidence type="ECO:0000259" key="1">
    <source>
        <dbReference type="SMART" id="SM00306"/>
    </source>
</evidence>
<accession>A0ABT1I5H7</accession>
<organism evidence="2 3">
    <name type="scientific">Actinokineospora diospyrosa</name>
    <dbReference type="NCBI Taxonomy" id="103728"/>
    <lineage>
        <taxon>Bacteria</taxon>
        <taxon>Bacillati</taxon>
        <taxon>Actinomycetota</taxon>
        <taxon>Actinomycetes</taxon>
        <taxon>Pseudonocardiales</taxon>
        <taxon>Pseudonocardiaceae</taxon>
        <taxon>Actinokineospora</taxon>
    </lineage>
</organism>
<dbReference type="Proteomes" id="UP001205185">
    <property type="component" value="Unassembled WGS sequence"/>
</dbReference>
<dbReference type="InterPro" id="IPR003587">
    <property type="entry name" value="Hint_dom_N"/>
</dbReference>
<dbReference type="RefSeq" id="WP_301318449.1">
    <property type="nucleotide sequence ID" value="NZ_BAAAVB010000002.1"/>
</dbReference>
<dbReference type="PROSITE" id="PS50818">
    <property type="entry name" value="INTEIN_C_TER"/>
    <property type="match status" value="1"/>
</dbReference>
<dbReference type="PANTHER" id="PTHR32305">
    <property type="match status" value="1"/>
</dbReference>